<organism evidence="1 2">
    <name type="scientific">Leptospira kirschneri serovar Bulgarica str. Nikolaevo</name>
    <dbReference type="NCBI Taxonomy" id="1240687"/>
    <lineage>
        <taxon>Bacteria</taxon>
        <taxon>Pseudomonadati</taxon>
        <taxon>Spirochaetota</taxon>
        <taxon>Spirochaetia</taxon>
        <taxon>Leptospirales</taxon>
        <taxon>Leptospiraceae</taxon>
        <taxon>Leptospira</taxon>
    </lineage>
</organism>
<dbReference type="EMBL" id="ANCE01000076">
    <property type="protein sequence ID" value="EMK25031.1"/>
    <property type="molecule type" value="Genomic_DNA"/>
</dbReference>
<name>M6FQQ9_9LEPT</name>
<dbReference type="AlphaFoldDB" id="M6FQQ9"/>
<evidence type="ECO:0000313" key="2">
    <source>
        <dbReference type="Proteomes" id="UP000011980"/>
    </source>
</evidence>
<dbReference type="PATRIC" id="fig|1240687.3.peg.1374"/>
<dbReference type="Proteomes" id="UP000011980">
    <property type="component" value="Unassembled WGS sequence"/>
</dbReference>
<accession>M6FQQ9</accession>
<gene>
    <name evidence="1" type="ORF">LEP1GSC008_3555</name>
</gene>
<reference evidence="1 2" key="1">
    <citation type="submission" date="2013-01" db="EMBL/GenBank/DDBJ databases">
        <authorList>
            <person name="Harkins D.M."/>
            <person name="Durkin A.S."/>
            <person name="Brinkac L.M."/>
            <person name="Haft D.H."/>
            <person name="Selengut J.D."/>
            <person name="Sanka R."/>
            <person name="DePew J."/>
            <person name="Purushe J."/>
            <person name="Galloway R.L."/>
            <person name="Vinetz J.M."/>
            <person name="Sutton G.G."/>
            <person name="Nierman W.C."/>
            <person name="Fouts D.E."/>
        </authorList>
    </citation>
    <scope>NUCLEOTIDE SEQUENCE [LARGE SCALE GENOMIC DNA]</scope>
    <source>
        <strain evidence="1 2">Nikolaevo</strain>
    </source>
</reference>
<proteinExistence type="predicted"/>
<comment type="caution">
    <text evidence="1">The sequence shown here is derived from an EMBL/GenBank/DDBJ whole genome shotgun (WGS) entry which is preliminary data.</text>
</comment>
<evidence type="ECO:0000313" key="1">
    <source>
        <dbReference type="EMBL" id="EMK25031.1"/>
    </source>
</evidence>
<sequence>MLQSTVPVKQKYMKDSFFNNSIFFKSNLKNLYMPKIIIFEYLENKIYI</sequence>
<protein>
    <submittedName>
        <fullName evidence="1">Uncharacterized protein</fullName>
    </submittedName>
</protein>